<organism evidence="1">
    <name type="scientific">viral metagenome</name>
    <dbReference type="NCBI Taxonomy" id="1070528"/>
    <lineage>
        <taxon>unclassified sequences</taxon>
        <taxon>metagenomes</taxon>
        <taxon>organismal metagenomes</taxon>
    </lineage>
</organism>
<sequence length="273" mass="30958">MQGIRKTNLPILWLGLGGTGKLEKIRRAAGVPESELNGFSFEVKELQMHDDYKARIIIAPTHIEIDITDFSMQEKQILPELLLRLTQHADVVQNFFGKQRLLVIRRAHAMSLSTAIRIRATLEQFCMGSNTTTCIWLSAREMNPAISFLEDLFVKIQSPKLPKSLAHPMLPYMRNIIDTIVEEEKSGRPPDIEIVTWTREIVYSLLGLNLSTLESIELLFQALSEFYLNGKITEKRFLQCLKIIGSLAGSASYRTPLLLESIFLDISQVLLTS</sequence>
<dbReference type="AlphaFoldDB" id="A0A6C0BGN8"/>
<name>A0A6C0BGN8_9ZZZZ</name>
<accession>A0A6C0BGN8</accession>
<proteinExistence type="predicted"/>
<reference evidence="1" key="1">
    <citation type="journal article" date="2020" name="Nature">
        <title>Giant virus diversity and host interactions through global metagenomics.</title>
        <authorList>
            <person name="Schulz F."/>
            <person name="Roux S."/>
            <person name="Paez-Espino D."/>
            <person name="Jungbluth S."/>
            <person name="Walsh D.A."/>
            <person name="Denef V.J."/>
            <person name="McMahon K.D."/>
            <person name="Konstantinidis K.T."/>
            <person name="Eloe-Fadrosh E.A."/>
            <person name="Kyrpides N.C."/>
            <person name="Woyke T."/>
        </authorList>
    </citation>
    <scope>NUCLEOTIDE SEQUENCE</scope>
    <source>
        <strain evidence="1">GVMAG-M-3300013006-15</strain>
    </source>
</reference>
<evidence type="ECO:0000313" key="1">
    <source>
        <dbReference type="EMBL" id="QHS91497.1"/>
    </source>
</evidence>
<protein>
    <submittedName>
        <fullName evidence="1">Uncharacterized protein</fullName>
    </submittedName>
</protein>
<dbReference type="EMBL" id="MN739162">
    <property type="protein sequence ID" value="QHS91497.1"/>
    <property type="molecule type" value="Genomic_DNA"/>
</dbReference>